<proteinExistence type="inferred from homology"/>
<dbReference type="PANTHER" id="PTHR33884:SF3">
    <property type="entry name" value="UPF0410 PROTEIN YMGE"/>
    <property type="match status" value="1"/>
</dbReference>
<keyword evidence="5 7" id="KW-1133">Transmembrane helix</keyword>
<gene>
    <name evidence="8" type="ORF">I6G51_01170</name>
    <name evidence="9" type="ORF">NCTC10288_00147</name>
</gene>
<keyword evidence="6 7" id="KW-0472">Membrane</keyword>
<sequence length="86" mass="8993">MGLGLGFFSSIIVGIIAGWLAEKIMKRDQGLFTNLIVGVIGGVIGGGLLALFNKNVGDSWFLMIITATVGACILLWIVGAVTGRKK</sequence>
<keyword evidence="4 7" id="KW-0812">Transmembrane</keyword>
<evidence type="ECO:0000313" key="8">
    <source>
        <dbReference type="EMBL" id="QPS59862.1"/>
    </source>
</evidence>
<evidence type="ECO:0000256" key="5">
    <source>
        <dbReference type="ARBA" id="ARBA00022989"/>
    </source>
</evidence>
<evidence type="ECO:0000313" key="10">
    <source>
        <dbReference type="Proteomes" id="UP000249264"/>
    </source>
</evidence>
<dbReference type="Proteomes" id="UP000249264">
    <property type="component" value="Chromosome 1"/>
</dbReference>
<reference evidence="8 11" key="2">
    <citation type="submission" date="2020-12" db="EMBL/GenBank/DDBJ databases">
        <title>FDA dAtabase for Regulatory Grade micrObial Sequences (FDA-ARGOS): Supporting development and validation of Infectious Disease Dx tests.</title>
        <authorList>
            <person name="Sproer C."/>
            <person name="Gronow S."/>
            <person name="Severitt S."/>
            <person name="Schroder I."/>
            <person name="Tallon L."/>
            <person name="Sadzewicz L."/>
            <person name="Zhao X."/>
            <person name="Boylan J."/>
            <person name="Ott S."/>
            <person name="Bowen H."/>
            <person name="Vavikolanu K."/>
            <person name="Mehta A."/>
            <person name="Aluvathingal J."/>
            <person name="Nadendla S."/>
            <person name="Lowell S."/>
            <person name="Myers T."/>
            <person name="Yan Y."/>
            <person name="Sichtig H."/>
        </authorList>
    </citation>
    <scope>NUCLEOTIDE SEQUENCE [LARGE SCALE GENOMIC DNA]</scope>
    <source>
        <strain evidence="8 11">FDAARGOS_894</strain>
    </source>
</reference>
<feature type="transmembrane region" description="Helical" evidence="7">
    <location>
        <begin position="59"/>
        <end position="81"/>
    </location>
</feature>
<feature type="transmembrane region" description="Helical" evidence="7">
    <location>
        <begin position="6"/>
        <end position="24"/>
    </location>
</feature>
<evidence type="ECO:0000256" key="2">
    <source>
        <dbReference type="ARBA" id="ARBA00011006"/>
    </source>
</evidence>
<evidence type="ECO:0000256" key="6">
    <source>
        <dbReference type="ARBA" id="ARBA00023136"/>
    </source>
</evidence>
<dbReference type="GO" id="GO:0005886">
    <property type="term" value="C:plasma membrane"/>
    <property type="evidence" value="ECO:0007669"/>
    <property type="project" value="UniProtKB-SubCell"/>
</dbReference>
<dbReference type="AlphaFoldDB" id="A0A2X4RLU1"/>
<evidence type="ECO:0000256" key="3">
    <source>
        <dbReference type="ARBA" id="ARBA00022475"/>
    </source>
</evidence>
<keyword evidence="11" id="KW-1185">Reference proteome</keyword>
<dbReference type="PANTHER" id="PTHR33884">
    <property type="entry name" value="UPF0410 PROTEIN YMGE"/>
    <property type="match status" value="1"/>
</dbReference>
<organism evidence="9 10">
    <name type="scientific">Corynebacterium minutissimum</name>
    <dbReference type="NCBI Taxonomy" id="38301"/>
    <lineage>
        <taxon>Bacteria</taxon>
        <taxon>Bacillati</taxon>
        <taxon>Actinomycetota</taxon>
        <taxon>Actinomycetes</taxon>
        <taxon>Mycobacteriales</taxon>
        <taxon>Corynebacteriaceae</taxon>
        <taxon>Corynebacterium</taxon>
    </lineage>
</organism>
<keyword evidence="3" id="KW-1003">Cell membrane</keyword>
<dbReference type="EMBL" id="LS483460">
    <property type="protein sequence ID" value="SQH98272.1"/>
    <property type="molecule type" value="Genomic_DNA"/>
</dbReference>
<evidence type="ECO:0000256" key="4">
    <source>
        <dbReference type="ARBA" id="ARBA00022692"/>
    </source>
</evidence>
<comment type="similarity">
    <text evidence="2">Belongs to the UPF0410 family.</text>
</comment>
<dbReference type="Pfam" id="PF04226">
    <property type="entry name" value="Transgly_assoc"/>
    <property type="match status" value="1"/>
</dbReference>
<name>A0A2X4RLU1_9CORY</name>
<accession>A0A2X4RLU1</accession>
<dbReference type="KEGG" id="cmin:NCTC10288_00147"/>
<dbReference type="STRING" id="38301.NX84_00605"/>
<evidence type="ECO:0000256" key="1">
    <source>
        <dbReference type="ARBA" id="ARBA00004651"/>
    </source>
</evidence>
<dbReference type="OrthoDB" id="5245115at2"/>
<dbReference type="Proteomes" id="UP000594905">
    <property type="component" value="Chromosome"/>
</dbReference>
<evidence type="ECO:0000313" key="9">
    <source>
        <dbReference type="EMBL" id="SQH98272.1"/>
    </source>
</evidence>
<feature type="transmembrane region" description="Helical" evidence="7">
    <location>
        <begin position="31"/>
        <end position="53"/>
    </location>
</feature>
<evidence type="ECO:0000313" key="11">
    <source>
        <dbReference type="Proteomes" id="UP000594905"/>
    </source>
</evidence>
<evidence type="ECO:0000256" key="7">
    <source>
        <dbReference type="SAM" id="Phobius"/>
    </source>
</evidence>
<comment type="subcellular location">
    <subcellularLocation>
        <location evidence="1">Cell membrane</location>
        <topology evidence="1">Multi-pass membrane protein</topology>
    </subcellularLocation>
</comment>
<protein>
    <submittedName>
        <fullName evidence="8 9">Membrane protein</fullName>
    </submittedName>
</protein>
<dbReference type="InterPro" id="IPR007341">
    <property type="entry name" value="Transgly_assoc"/>
</dbReference>
<dbReference type="RefSeq" id="WP_039672661.1">
    <property type="nucleotide sequence ID" value="NZ_CP065689.1"/>
</dbReference>
<dbReference type="GeneID" id="70782095"/>
<dbReference type="EMBL" id="CP065689">
    <property type="protein sequence ID" value="QPS59862.1"/>
    <property type="molecule type" value="Genomic_DNA"/>
</dbReference>
<reference evidence="9 10" key="1">
    <citation type="submission" date="2018-06" db="EMBL/GenBank/DDBJ databases">
        <authorList>
            <consortium name="Pathogen Informatics"/>
            <person name="Doyle S."/>
        </authorList>
    </citation>
    <scope>NUCLEOTIDE SEQUENCE [LARGE SCALE GENOMIC DNA]</scope>
    <source>
        <strain evidence="9 10">NCTC10288</strain>
    </source>
</reference>